<accession>A0A8H6IQN5</accession>
<reference evidence="2 3" key="1">
    <citation type="journal article" date="2020" name="Phytopathology">
        <title>Genome Sequence Resources of Colletotrichum truncatum, C. plurivorum, C. musicola, and C. sojae: Four Species Pathogenic to Soybean (Glycine max).</title>
        <authorList>
            <person name="Rogerio F."/>
            <person name="Boufleur T.R."/>
            <person name="Ciampi-Guillardi M."/>
            <person name="Sukno S.A."/>
            <person name="Thon M.R."/>
            <person name="Massola Junior N.S."/>
            <person name="Baroncelli R."/>
        </authorList>
    </citation>
    <scope>NUCLEOTIDE SEQUENCE [LARGE SCALE GENOMIC DNA]</scope>
    <source>
        <strain evidence="2 3">LFN0009</strain>
    </source>
</reference>
<feature type="region of interest" description="Disordered" evidence="1">
    <location>
        <begin position="24"/>
        <end position="47"/>
    </location>
</feature>
<keyword evidence="3" id="KW-1185">Reference proteome</keyword>
<evidence type="ECO:0000313" key="2">
    <source>
        <dbReference type="EMBL" id="KAF6791370.1"/>
    </source>
</evidence>
<dbReference type="Proteomes" id="UP000652219">
    <property type="component" value="Unassembled WGS sequence"/>
</dbReference>
<evidence type="ECO:0000313" key="3">
    <source>
        <dbReference type="Proteomes" id="UP000652219"/>
    </source>
</evidence>
<organism evidence="2 3">
    <name type="scientific">Colletotrichum sojae</name>
    <dbReference type="NCBI Taxonomy" id="2175907"/>
    <lineage>
        <taxon>Eukaryota</taxon>
        <taxon>Fungi</taxon>
        <taxon>Dikarya</taxon>
        <taxon>Ascomycota</taxon>
        <taxon>Pezizomycotina</taxon>
        <taxon>Sordariomycetes</taxon>
        <taxon>Hypocreomycetidae</taxon>
        <taxon>Glomerellales</taxon>
        <taxon>Glomerellaceae</taxon>
        <taxon>Colletotrichum</taxon>
        <taxon>Colletotrichum orchidearum species complex</taxon>
    </lineage>
</organism>
<name>A0A8H6IQN5_9PEZI</name>
<dbReference type="EMBL" id="WIGN01000481">
    <property type="protein sequence ID" value="KAF6791370.1"/>
    <property type="molecule type" value="Genomic_DNA"/>
</dbReference>
<protein>
    <submittedName>
        <fullName evidence="2">Uncharacterized protein</fullName>
    </submittedName>
</protein>
<sequence length="178" mass="20323">MLELDTKFRTGLINPFHGRFISPEPLNDNLRVSAPDTKDDTETNTKADASVQTKDDCCTCCNCREARAAPQHKSTAPAEKGWQHRPNPEFPWRLEQLVDQEENWRGTWVLEVKDMGAMDWGITRVPKADGKGRGGRYQRQPTRQLPLPPGGDWHWETLETSERLPGGQDDQWVMVRGQ</sequence>
<feature type="region of interest" description="Disordered" evidence="1">
    <location>
        <begin position="124"/>
        <end position="153"/>
    </location>
</feature>
<gene>
    <name evidence="2" type="ORF">CSOJ01_14388</name>
</gene>
<proteinExistence type="predicted"/>
<evidence type="ECO:0000256" key="1">
    <source>
        <dbReference type="SAM" id="MobiDB-lite"/>
    </source>
</evidence>
<dbReference type="AlphaFoldDB" id="A0A8H6IQN5"/>
<feature type="compositionally biased region" description="Basic and acidic residues" evidence="1">
    <location>
        <begin position="36"/>
        <end position="45"/>
    </location>
</feature>
<comment type="caution">
    <text evidence="2">The sequence shown here is derived from an EMBL/GenBank/DDBJ whole genome shotgun (WGS) entry which is preliminary data.</text>
</comment>